<dbReference type="Pfam" id="PF14580">
    <property type="entry name" value="LRR_9"/>
    <property type="match status" value="1"/>
</dbReference>
<keyword evidence="2" id="KW-0677">Repeat</keyword>
<evidence type="ECO:0000313" key="5">
    <source>
        <dbReference type="Proteomes" id="UP000688137"/>
    </source>
</evidence>
<sequence>MTHLIKDTFYKEKLYQVSLSSFSFAQEQAGKQKEAKQPISEDVLKKALTTYGKTAEGQHYAYLSFMANNLDLTSLHGIEKFKHLQHIDVSNNSIKSLKPLNGLKYIITLKASNNRLTKLLDLKHIPLQIMDVDCSNNEIEIIPDLSCHRFLRYLNLSYNKIRQIEGVQKNKYLQVLKLANNHIDHIENLDGMNLTELDLFGNEITILDGLTQLPKLRKLELSQNQIKSLNGIVDLISVRELRMANNKISRIKELSYLENLVFLSVLDLCYNPIQNRRYYRWQVLYKLPGLRNLDGVQVPPEDIVKAENLYGMDLEDRKRIFKEVLPDEEFIDRRIHISELIEPETEDENENQEFIDQYDKTGKMMQKQTKSMGSQKSISEMYHSNKSLQEREYQ</sequence>
<proteinExistence type="predicted"/>
<feature type="compositionally biased region" description="Polar residues" evidence="3">
    <location>
        <begin position="366"/>
        <end position="387"/>
    </location>
</feature>
<organism evidence="4 5">
    <name type="scientific">Paramecium primaurelia</name>
    <dbReference type="NCBI Taxonomy" id="5886"/>
    <lineage>
        <taxon>Eukaryota</taxon>
        <taxon>Sar</taxon>
        <taxon>Alveolata</taxon>
        <taxon>Ciliophora</taxon>
        <taxon>Intramacronucleata</taxon>
        <taxon>Oligohymenophorea</taxon>
        <taxon>Peniculida</taxon>
        <taxon>Parameciidae</taxon>
        <taxon>Paramecium</taxon>
    </lineage>
</organism>
<name>A0A8S1M7F4_PARPR</name>
<evidence type="ECO:0000256" key="1">
    <source>
        <dbReference type="ARBA" id="ARBA00022614"/>
    </source>
</evidence>
<dbReference type="InterPro" id="IPR001611">
    <property type="entry name" value="Leu-rich_rpt"/>
</dbReference>
<evidence type="ECO:0000313" key="4">
    <source>
        <dbReference type="EMBL" id="CAD8076037.1"/>
    </source>
</evidence>
<dbReference type="AlphaFoldDB" id="A0A8S1M7F4"/>
<dbReference type="InterPro" id="IPR050576">
    <property type="entry name" value="Cilia_flagella_integrity"/>
</dbReference>
<dbReference type="Pfam" id="PF13516">
    <property type="entry name" value="LRR_6"/>
    <property type="match status" value="1"/>
</dbReference>
<reference evidence="4" key="1">
    <citation type="submission" date="2021-01" db="EMBL/GenBank/DDBJ databases">
        <authorList>
            <consortium name="Genoscope - CEA"/>
            <person name="William W."/>
        </authorList>
    </citation>
    <scope>NUCLEOTIDE SEQUENCE</scope>
</reference>
<gene>
    <name evidence="4" type="ORF">PPRIM_AZ9-3.1.T0550202</name>
</gene>
<keyword evidence="1" id="KW-0433">Leucine-rich repeat</keyword>
<protein>
    <submittedName>
        <fullName evidence="4">Uncharacterized protein</fullName>
    </submittedName>
</protein>
<keyword evidence="5" id="KW-1185">Reference proteome</keyword>
<dbReference type="OMA" id="HIYTTAT"/>
<feature type="region of interest" description="Disordered" evidence="3">
    <location>
        <begin position="361"/>
        <end position="394"/>
    </location>
</feature>
<dbReference type="PROSITE" id="PS51450">
    <property type="entry name" value="LRR"/>
    <property type="match status" value="6"/>
</dbReference>
<dbReference type="SMART" id="SM00365">
    <property type="entry name" value="LRR_SD22"/>
    <property type="match status" value="6"/>
</dbReference>
<evidence type="ECO:0000256" key="3">
    <source>
        <dbReference type="SAM" id="MobiDB-lite"/>
    </source>
</evidence>
<accession>A0A8S1M7F4</accession>
<dbReference type="Proteomes" id="UP000688137">
    <property type="component" value="Unassembled WGS sequence"/>
</dbReference>
<dbReference type="PANTHER" id="PTHR45973:SF9">
    <property type="entry name" value="LEUCINE-RICH REPEAT-CONTAINING PROTEIN 46"/>
    <property type="match status" value="1"/>
</dbReference>
<dbReference type="PANTHER" id="PTHR45973">
    <property type="entry name" value="PROTEIN PHOSPHATASE 1 REGULATORY SUBUNIT SDS22-RELATED"/>
    <property type="match status" value="1"/>
</dbReference>
<evidence type="ECO:0000256" key="2">
    <source>
        <dbReference type="ARBA" id="ARBA00022737"/>
    </source>
</evidence>
<comment type="caution">
    <text evidence="4">The sequence shown here is derived from an EMBL/GenBank/DDBJ whole genome shotgun (WGS) entry which is preliminary data.</text>
</comment>
<dbReference type="EMBL" id="CAJJDM010000055">
    <property type="protein sequence ID" value="CAD8076037.1"/>
    <property type="molecule type" value="Genomic_DNA"/>
</dbReference>